<sequence length="856" mass="100351">MKKIFLFALLFAFSHLSEATSPKAPVSFCAGGWGEDYFYYNLFLQETMGETQYEPFLLTYESAFYSKNEKQNPSEVTLLNENIEEWQKYLDIPYESAHYLVFKSSREDINSLLQGKTISTSMPDFIDESFIRKHKQALRYIAYAKYLEPYMAVKSTGYNYWGNGPEKDVTELEYQTVINVLERSWQAETDKDLKLRYGYQLVRFAHYNLRFAEAITYFDTHIESLNHRPIMYYYALDQKGGAERGLGNHVQALNDFFQFFTHTKNKKTQAYSSMRITSDLDFEKLLNSAKSIQEKNDLYLLLGFKDFNNPLAAFDKIILNDPNAPQAKVLMARAINQLERSFFPTEYYCQYDKPNCLESASDLRIPLTTNPRSKTFLDQTLEASLKQSNNKDVEDADFWHLTSAWIYFIQKNSNASKGQLDLVKQAKYKTQKDKLEMLLHITEQPVISPEFEEILVNRYNIFSNSQGNERESYSPSTNDFIIDVLANRYLLQKDYAKAFLLQNAILNLEYNPDLELIKAIEEFYHKEEKNVLEQYLMSSITPKHYDYDTRKYVLDKSFDLPVYIAFVKGNTLLREGKANDAKEQFDLVPEDYARFKGDFNTTTQQLDLLNEVFYDGYSNVPASVFGYNRIECFECPEDLMIGEADKVIEVDYLENFPFIKTLMNKRELSEAVISLEKEARKKGKKAAQANYLLGNFYYNTTTIGYYRHILAFDASNGNGSKYSNYLSWGGQYVVQKPSYPLYFKNYGFKTWFPDDFQLPLEYFDKALKLAKEDELKAHILFAAAKCEQGIFYSTQEDDDLNNLASLNYQDRQKKRIEIKNTRYREYFKKLKSYNHTAFYEDVKTYCKYFEFYTTSN</sequence>
<keyword evidence="1" id="KW-0732">Signal</keyword>
<feature type="signal peptide" evidence="1">
    <location>
        <begin position="1"/>
        <end position="19"/>
    </location>
</feature>
<gene>
    <name evidence="2" type="ORF">MM236_15210</name>
</gene>
<comment type="caution">
    <text evidence="2">The sequence shown here is derived from an EMBL/GenBank/DDBJ whole genome shotgun (WGS) entry which is preliminary data.</text>
</comment>
<evidence type="ECO:0008006" key="4">
    <source>
        <dbReference type="Google" id="ProtNLM"/>
    </source>
</evidence>
<evidence type="ECO:0000313" key="2">
    <source>
        <dbReference type="EMBL" id="MCH7399349.1"/>
    </source>
</evidence>
<dbReference type="Proteomes" id="UP001165488">
    <property type="component" value="Unassembled WGS sequence"/>
</dbReference>
<dbReference type="EMBL" id="JAKZGS010000014">
    <property type="protein sequence ID" value="MCH7399349.1"/>
    <property type="molecule type" value="Genomic_DNA"/>
</dbReference>
<organism evidence="2 3">
    <name type="scientific">Belliella calami</name>
    <dbReference type="NCBI Taxonomy" id="2923436"/>
    <lineage>
        <taxon>Bacteria</taxon>
        <taxon>Pseudomonadati</taxon>
        <taxon>Bacteroidota</taxon>
        <taxon>Cytophagia</taxon>
        <taxon>Cytophagales</taxon>
        <taxon>Cyclobacteriaceae</taxon>
        <taxon>Belliella</taxon>
    </lineage>
</organism>
<dbReference type="RefSeq" id="WP_241275846.1">
    <property type="nucleotide sequence ID" value="NZ_JAKZGS010000014.1"/>
</dbReference>
<proteinExistence type="predicted"/>
<evidence type="ECO:0000256" key="1">
    <source>
        <dbReference type="SAM" id="SignalP"/>
    </source>
</evidence>
<keyword evidence="3" id="KW-1185">Reference proteome</keyword>
<evidence type="ECO:0000313" key="3">
    <source>
        <dbReference type="Proteomes" id="UP001165488"/>
    </source>
</evidence>
<name>A0ABS9USA6_9BACT</name>
<reference evidence="2" key="1">
    <citation type="submission" date="2022-03" db="EMBL/GenBank/DDBJ databases">
        <title>De novo assembled genomes of Belliella spp. (Cyclobacteriaceae) strains.</title>
        <authorList>
            <person name="Szabo A."/>
            <person name="Korponai K."/>
            <person name="Felfoldi T."/>
        </authorList>
    </citation>
    <scope>NUCLEOTIDE SEQUENCE</scope>
    <source>
        <strain evidence="2">DSM 107340</strain>
    </source>
</reference>
<protein>
    <recommendedName>
        <fullName evidence="4">Tetratricopeptide repeat-containing protein</fullName>
    </recommendedName>
</protein>
<feature type="chain" id="PRO_5047292713" description="Tetratricopeptide repeat-containing protein" evidence="1">
    <location>
        <begin position="20"/>
        <end position="856"/>
    </location>
</feature>
<accession>A0ABS9USA6</accession>